<feature type="region of interest" description="Disordered" evidence="1">
    <location>
        <begin position="22"/>
        <end position="103"/>
    </location>
</feature>
<organism evidence="2 3">
    <name type="scientific">Streptomyces caeni</name>
    <dbReference type="NCBI Taxonomy" id="2307231"/>
    <lineage>
        <taxon>Bacteria</taxon>
        <taxon>Bacillati</taxon>
        <taxon>Actinomycetota</taxon>
        <taxon>Actinomycetes</taxon>
        <taxon>Kitasatosporales</taxon>
        <taxon>Streptomycetaceae</taxon>
        <taxon>Streptomyces</taxon>
    </lineage>
</organism>
<sequence>MRIVLFGATGMPGSRIAAAVGSTGAPPRNPVAGGAGSPEAVPGEGLCEQPGFPAAYRATAPAPDRTHVSPAAGIGPGEATGAFRADGDRLPTDADGTGRISAEDHAAAFVDELERGTRARVRMPVAH</sequence>
<accession>A0ABW4IXX3</accession>
<protein>
    <recommendedName>
        <fullName evidence="4">Epimerase</fullName>
    </recommendedName>
</protein>
<dbReference type="EMBL" id="JBHUDX010000068">
    <property type="protein sequence ID" value="MFD1661138.1"/>
    <property type="molecule type" value="Genomic_DNA"/>
</dbReference>
<dbReference type="Proteomes" id="UP001597261">
    <property type="component" value="Unassembled WGS sequence"/>
</dbReference>
<evidence type="ECO:0000313" key="3">
    <source>
        <dbReference type="Proteomes" id="UP001597261"/>
    </source>
</evidence>
<dbReference type="RefSeq" id="WP_381086459.1">
    <property type="nucleotide sequence ID" value="NZ_JBHUDX010000068.1"/>
</dbReference>
<evidence type="ECO:0000313" key="2">
    <source>
        <dbReference type="EMBL" id="MFD1661138.1"/>
    </source>
</evidence>
<keyword evidence="3" id="KW-1185">Reference proteome</keyword>
<proteinExistence type="predicted"/>
<gene>
    <name evidence="2" type="ORF">ACFSL4_23770</name>
</gene>
<comment type="caution">
    <text evidence="2">The sequence shown here is derived from an EMBL/GenBank/DDBJ whole genome shotgun (WGS) entry which is preliminary data.</text>
</comment>
<dbReference type="Gene3D" id="3.40.50.720">
    <property type="entry name" value="NAD(P)-binding Rossmann-like Domain"/>
    <property type="match status" value="1"/>
</dbReference>
<evidence type="ECO:0000256" key="1">
    <source>
        <dbReference type="SAM" id="MobiDB-lite"/>
    </source>
</evidence>
<reference evidence="3" key="1">
    <citation type="journal article" date="2019" name="Int. J. Syst. Evol. Microbiol.">
        <title>The Global Catalogue of Microorganisms (GCM) 10K type strain sequencing project: providing services to taxonomists for standard genome sequencing and annotation.</title>
        <authorList>
            <consortium name="The Broad Institute Genomics Platform"/>
            <consortium name="The Broad Institute Genome Sequencing Center for Infectious Disease"/>
            <person name="Wu L."/>
            <person name="Ma J."/>
        </authorList>
    </citation>
    <scope>NUCLEOTIDE SEQUENCE [LARGE SCALE GENOMIC DNA]</scope>
    <source>
        <strain evidence="3">CGMCC 1.12470</strain>
    </source>
</reference>
<name>A0ABW4IXX3_9ACTN</name>
<evidence type="ECO:0008006" key="4">
    <source>
        <dbReference type="Google" id="ProtNLM"/>
    </source>
</evidence>